<dbReference type="InterPro" id="IPR000253">
    <property type="entry name" value="FHA_dom"/>
</dbReference>
<dbReference type="PROSITE" id="PS50006">
    <property type="entry name" value="FHA_DOMAIN"/>
    <property type="match status" value="1"/>
</dbReference>
<evidence type="ECO:0000256" key="1">
    <source>
        <dbReference type="ARBA" id="ARBA00004370"/>
    </source>
</evidence>
<keyword evidence="10" id="KW-1185">Reference proteome</keyword>
<dbReference type="PANTHER" id="PTHR12815">
    <property type="entry name" value="SORTING AND ASSEMBLY MACHINERY SAMM50 PROTEIN FAMILY MEMBER"/>
    <property type="match status" value="1"/>
</dbReference>
<dbReference type="PANTHER" id="PTHR12815:SF47">
    <property type="entry name" value="TRANSLOCATION AND ASSEMBLY MODULE SUBUNIT TAMA"/>
    <property type="match status" value="1"/>
</dbReference>
<feature type="domain" description="FHA" evidence="7">
    <location>
        <begin position="408"/>
        <end position="471"/>
    </location>
</feature>
<dbReference type="EMBL" id="JACHGW010000003">
    <property type="protein sequence ID" value="MBB6051889.1"/>
    <property type="molecule type" value="Genomic_DNA"/>
</dbReference>
<comment type="caution">
    <text evidence="9">The sequence shown here is derived from an EMBL/GenBank/DDBJ whole genome shotgun (WGS) entry which is preliminary data.</text>
</comment>
<dbReference type="InterPro" id="IPR000184">
    <property type="entry name" value="Bac_surfAg_D15"/>
</dbReference>
<keyword evidence="2" id="KW-0812">Transmembrane</keyword>
<dbReference type="RefSeq" id="WP_184199795.1">
    <property type="nucleotide sequence ID" value="NZ_JACHGW010000003.1"/>
</dbReference>
<name>A0A7W9W6W4_ARMRO</name>
<feature type="chain" id="PRO_5030887586" evidence="6">
    <location>
        <begin position="21"/>
        <end position="627"/>
    </location>
</feature>
<keyword evidence="5" id="KW-0998">Cell outer membrane</keyword>
<dbReference type="GO" id="GO:0019867">
    <property type="term" value="C:outer membrane"/>
    <property type="evidence" value="ECO:0007669"/>
    <property type="project" value="InterPro"/>
</dbReference>
<evidence type="ECO:0000313" key="9">
    <source>
        <dbReference type="EMBL" id="MBB6051889.1"/>
    </source>
</evidence>
<evidence type="ECO:0000256" key="4">
    <source>
        <dbReference type="ARBA" id="ARBA00023136"/>
    </source>
</evidence>
<dbReference type="Pfam" id="PF01103">
    <property type="entry name" value="Omp85"/>
    <property type="match status" value="1"/>
</dbReference>
<comment type="subcellular location">
    <subcellularLocation>
        <location evidence="1">Membrane</location>
    </subcellularLocation>
</comment>
<evidence type="ECO:0000256" key="5">
    <source>
        <dbReference type="ARBA" id="ARBA00023237"/>
    </source>
</evidence>
<dbReference type="Gene3D" id="2.40.160.50">
    <property type="entry name" value="membrane protein fhac: a member of the omp85/tpsb transporter family"/>
    <property type="match status" value="1"/>
</dbReference>
<evidence type="ECO:0000256" key="6">
    <source>
        <dbReference type="SAM" id="SignalP"/>
    </source>
</evidence>
<evidence type="ECO:0000256" key="2">
    <source>
        <dbReference type="ARBA" id="ARBA00022692"/>
    </source>
</evidence>
<dbReference type="Proteomes" id="UP000520814">
    <property type="component" value="Unassembled WGS sequence"/>
</dbReference>
<dbReference type="InterPro" id="IPR010827">
    <property type="entry name" value="BamA/TamA_POTRA"/>
</dbReference>
<dbReference type="Pfam" id="PF07244">
    <property type="entry name" value="POTRA"/>
    <property type="match status" value="2"/>
</dbReference>
<organism evidence="9 10">
    <name type="scientific">Armatimonas rosea</name>
    <dbReference type="NCBI Taxonomy" id="685828"/>
    <lineage>
        <taxon>Bacteria</taxon>
        <taxon>Bacillati</taxon>
        <taxon>Armatimonadota</taxon>
        <taxon>Armatimonadia</taxon>
        <taxon>Armatimonadales</taxon>
        <taxon>Armatimonadaceae</taxon>
        <taxon>Armatimonas</taxon>
    </lineage>
</organism>
<dbReference type="InterPro" id="IPR034746">
    <property type="entry name" value="POTRA"/>
</dbReference>
<dbReference type="InterPro" id="IPR039910">
    <property type="entry name" value="D15-like"/>
</dbReference>
<reference evidence="9 10" key="1">
    <citation type="submission" date="2020-08" db="EMBL/GenBank/DDBJ databases">
        <title>Genomic Encyclopedia of Type Strains, Phase IV (KMG-IV): sequencing the most valuable type-strain genomes for metagenomic binning, comparative biology and taxonomic classification.</title>
        <authorList>
            <person name="Goeker M."/>
        </authorList>
    </citation>
    <scope>NUCLEOTIDE SEQUENCE [LARGE SCALE GENOMIC DNA]</scope>
    <source>
        <strain evidence="9 10">DSM 23562</strain>
    </source>
</reference>
<evidence type="ECO:0000313" key="10">
    <source>
        <dbReference type="Proteomes" id="UP000520814"/>
    </source>
</evidence>
<evidence type="ECO:0000256" key="3">
    <source>
        <dbReference type="ARBA" id="ARBA00022729"/>
    </source>
</evidence>
<dbReference type="PROSITE" id="PS51779">
    <property type="entry name" value="POTRA"/>
    <property type="match status" value="1"/>
</dbReference>
<dbReference type="AlphaFoldDB" id="A0A7W9W6W4"/>
<keyword evidence="3 6" id="KW-0732">Signal</keyword>
<protein>
    <submittedName>
        <fullName evidence="9">Outer membrane protein insertion porin family</fullName>
    </submittedName>
</protein>
<proteinExistence type="predicted"/>
<feature type="signal peptide" evidence="6">
    <location>
        <begin position="1"/>
        <end position="20"/>
    </location>
</feature>
<accession>A0A7W9W6W4</accession>
<evidence type="ECO:0000259" key="8">
    <source>
        <dbReference type="PROSITE" id="PS51779"/>
    </source>
</evidence>
<keyword evidence="4" id="KW-0472">Membrane</keyword>
<dbReference type="Gene3D" id="3.10.20.310">
    <property type="entry name" value="membrane protein fhac"/>
    <property type="match status" value="3"/>
</dbReference>
<evidence type="ECO:0000259" key="7">
    <source>
        <dbReference type="PROSITE" id="PS50006"/>
    </source>
</evidence>
<feature type="domain" description="POTRA" evidence="8">
    <location>
        <begin position="99"/>
        <end position="175"/>
    </location>
</feature>
<sequence>MWFKLGCSVAALSVAVVASAQESRPIAEIQFTGRQKTNETVATLAVNKVFKIGSPFAFKGLEDAKKALLDTGLYATVTARFEELPDRRIRLIFNLAENPVIDVITFTGNKVIKNDELLKLMATKPGEVLNQKTLSSDVLKIPRFYQSQGYRALVVIDEVSLDPKTRTLTIPILETVVESIEVTGNIKTARSVVTRELRTKVGNPYNESLLQEDLSRLMRLNIFVDAVTNAEPGSDLDKTKVTLAVQEQRTGQVGVSVGYSARQRLIGTVSLNEQNFRGKGQGLDLQWSVAGGISRNSYELGFTEPWVDKNNTSASINLYDRLAFRFNRILSSNLTNDTSNNQYYEERKGAGFNLSRPLTADRFTRAFAGLRAEGIQANNLQQNYDALSDDDIRNLRGSLVQDGRISAVTFGVISNPTDNAQDPTRGYYLSPSIEFGHSRFNYQKPSLNPKFGQTGEPRLLLEDRSQNGGFVKYILDARRYTSLNGERSKENLREGKRVLASRLMVGTATGNIAFSEQFFMGGADNLRGFFDDRFWGNNMFLFSNEVRIPLDKTNQLGGVFFVDVGHAWGASTVNQENIAGFQQQTGFHPRTSFGVGIRVRTPVGPVRLDYGFGDGAGRSHFSIGQAF</sequence>
<gene>
    <name evidence="9" type="ORF">HNQ39_003699</name>
</gene>